<comment type="similarity">
    <text evidence="1">Belongs to the SIS family. PHI subfamily.</text>
</comment>
<dbReference type="AlphaFoldDB" id="X1QTA6"/>
<dbReference type="PANTHER" id="PTHR43443">
    <property type="entry name" value="3-HEXULOSE-6-PHOSPHATE ISOMERASE"/>
    <property type="match status" value="1"/>
</dbReference>
<dbReference type="SUPFAM" id="SSF53697">
    <property type="entry name" value="SIS domain"/>
    <property type="match status" value="1"/>
</dbReference>
<dbReference type="Gene3D" id="3.40.50.10490">
    <property type="entry name" value="Glucose-6-phosphate isomerase like protein, domain 1"/>
    <property type="match status" value="1"/>
</dbReference>
<dbReference type="InterPro" id="IPR017552">
    <property type="entry name" value="PHI/rmpB"/>
</dbReference>
<evidence type="ECO:0000259" key="2">
    <source>
        <dbReference type="PROSITE" id="PS51464"/>
    </source>
</evidence>
<gene>
    <name evidence="3" type="ORF">S06H3_55503</name>
</gene>
<dbReference type="EMBL" id="BARV01035589">
    <property type="protein sequence ID" value="GAI58031.1"/>
    <property type="molecule type" value="Genomic_DNA"/>
</dbReference>
<dbReference type="GO" id="GO:0016853">
    <property type="term" value="F:isomerase activity"/>
    <property type="evidence" value="ECO:0007669"/>
    <property type="project" value="InterPro"/>
</dbReference>
<dbReference type="InterPro" id="IPR046348">
    <property type="entry name" value="SIS_dom_sf"/>
</dbReference>
<organism evidence="3">
    <name type="scientific">marine sediment metagenome</name>
    <dbReference type="NCBI Taxonomy" id="412755"/>
    <lineage>
        <taxon>unclassified sequences</taxon>
        <taxon>metagenomes</taxon>
        <taxon>ecological metagenomes</taxon>
    </lineage>
</organism>
<dbReference type="Pfam" id="PF01380">
    <property type="entry name" value="SIS"/>
    <property type="match status" value="1"/>
</dbReference>
<dbReference type="InterPro" id="IPR001347">
    <property type="entry name" value="SIS_dom"/>
</dbReference>
<accession>X1QTA6</accession>
<sequence>MHRVKAISQEISKNMVHVLEEIDEIQIEKVIDEILKAKKIFVLGVGHSELIGKVLAMKLAHLGFSSYVVGDVTTPSLKRGDLLLAISQSGETCTILALVRKAKSLGGKVVAVTSSSQSTLSELADISLG</sequence>
<protein>
    <recommendedName>
        <fullName evidence="2">SIS domain-containing protein</fullName>
    </recommendedName>
</protein>
<feature type="non-terminal residue" evidence="3">
    <location>
        <position position="129"/>
    </location>
</feature>
<feature type="domain" description="SIS" evidence="2">
    <location>
        <begin position="30"/>
        <end position="129"/>
    </location>
</feature>
<evidence type="ECO:0000313" key="3">
    <source>
        <dbReference type="EMBL" id="GAI58031.1"/>
    </source>
</evidence>
<comment type="caution">
    <text evidence="3">The sequence shown here is derived from an EMBL/GenBank/DDBJ whole genome shotgun (WGS) entry which is preliminary data.</text>
</comment>
<reference evidence="3" key="1">
    <citation type="journal article" date="2014" name="Front. Microbiol.">
        <title>High frequency of phylogenetically diverse reductive dehalogenase-homologous genes in deep subseafloor sedimentary metagenomes.</title>
        <authorList>
            <person name="Kawai M."/>
            <person name="Futagami T."/>
            <person name="Toyoda A."/>
            <person name="Takaki Y."/>
            <person name="Nishi S."/>
            <person name="Hori S."/>
            <person name="Arai W."/>
            <person name="Tsubouchi T."/>
            <person name="Morono Y."/>
            <person name="Uchiyama I."/>
            <person name="Ito T."/>
            <person name="Fujiyama A."/>
            <person name="Inagaki F."/>
            <person name="Takami H."/>
        </authorList>
    </citation>
    <scope>NUCLEOTIDE SEQUENCE</scope>
    <source>
        <strain evidence="3">Expedition CK06-06</strain>
    </source>
</reference>
<dbReference type="GO" id="GO:0097367">
    <property type="term" value="F:carbohydrate derivative binding"/>
    <property type="evidence" value="ECO:0007669"/>
    <property type="project" value="InterPro"/>
</dbReference>
<name>X1QTA6_9ZZZZ</name>
<dbReference type="GO" id="GO:1901135">
    <property type="term" value="P:carbohydrate derivative metabolic process"/>
    <property type="evidence" value="ECO:0007669"/>
    <property type="project" value="InterPro"/>
</dbReference>
<dbReference type="PROSITE" id="PS51464">
    <property type="entry name" value="SIS"/>
    <property type="match status" value="1"/>
</dbReference>
<evidence type="ECO:0000256" key="1">
    <source>
        <dbReference type="ARBA" id="ARBA00009235"/>
    </source>
</evidence>
<dbReference type="PANTHER" id="PTHR43443:SF1">
    <property type="entry name" value="3-HEXULOSE-6-PHOSPHATE ISOMERASE"/>
    <property type="match status" value="1"/>
</dbReference>
<proteinExistence type="inferred from homology"/>